<accession>A0A9R0YZE2</accession>
<name>A0A9R0YZE2_TRITD</name>
<evidence type="ECO:0000313" key="5">
    <source>
        <dbReference type="Proteomes" id="UP000324705"/>
    </source>
</evidence>
<dbReference type="InterPro" id="IPR044974">
    <property type="entry name" value="Disease_R_plants"/>
</dbReference>
<dbReference type="GO" id="GO:0043531">
    <property type="term" value="F:ADP binding"/>
    <property type="evidence" value="ECO:0007669"/>
    <property type="project" value="InterPro"/>
</dbReference>
<dbReference type="EMBL" id="LT934123">
    <property type="protein sequence ID" value="VAI68491.1"/>
    <property type="molecule type" value="Genomic_DNA"/>
</dbReference>
<organism evidence="4 5">
    <name type="scientific">Triticum turgidum subsp. durum</name>
    <name type="common">Durum wheat</name>
    <name type="synonym">Triticum durum</name>
    <dbReference type="NCBI Taxonomy" id="4567"/>
    <lineage>
        <taxon>Eukaryota</taxon>
        <taxon>Viridiplantae</taxon>
        <taxon>Streptophyta</taxon>
        <taxon>Embryophyta</taxon>
        <taxon>Tracheophyta</taxon>
        <taxon>Spermatophyta</taxon>
        <taxon>Magnoliopsida</taxon>
        <taxon>Liliopsida</taxon>
        <taxon>Poales</taxon>
        <taxon>Poaceae</taxon>
        <taxon>BOP clade</taxon>
        <taxon>Pooideae</taxon>
        <taxon>Triticodae</taxon>
        <taxon>Triticeae</taxon>
        <taxon>Triticinae</taxon>
        <taxon>Triticum</taxon>
    </lineage>
</organism>
<dbReference type="Proteomes" id="UP000324705">
    <property type="component" value="Chromosome 7A"/>
</dbReference>
<dbReference type="SUPFAM" id="SSF52540">
    <property type="entry name" value="P-loop containing nucleoside triphosphate hydrolases"/>
    <property type="match status" value="1"/>
</dbReference>
<dbReference type="InterPro" id="IPR027417">
    <property type="entry name" value="P-loop_NTPase"/>
</dbReference>
<gene>
    <name evidence="4" type="ORF">TRITD_7Av1G003630</name>
</gene>
<evidence type="ECO:0000256" key="1">
    <source>
        <dbReference type="ARBA" id="ARBA00022737"/>
    </source>
</evidence>
<dbReference type="AlphaFoldDB" id="A0A9R0YZE2"/>
<dbReference type="PANTHER" id="PTHR23155">
    <property type="entry name" value="DISEASE RESISTANCE PROTEIN RP"/>
    <property type="match status" value="1"/>
</dbReference>
<dbReference type="Gene3D" id="1.10.8.430">
    <property type="entry name" value="Helical domain of apoptotic protease-activating factors"/>
    <property type="match status" value="1"/>
</dbReference>
<evidence type="ECO:0000256" key="2">
    <source>
        <dbReference type="ARBA" id="ARBA00022821"/>
    </source>
</evidence>
<dbReference type="Gene3D" id="1.10.10.10">
    <property type="entry name" value="Winged helix-like DNA-binding domain superfamily/Winged helix DNA-binding domain"/>
    <property type="match status" value="1"/>
</dbReference>
<dbReference type="InterPro" id="IPR036388">
    <property type="entry name" value="WH-like_DNA-bd_sf"/>
</dbReference>
<dbReference type="PRINTS" id="PR00364">
    <property type="entry name" value="DISEASERSIST"/>
</dbReference>
<dbReference type="Gene3D" id="3.40.50.300">
    <property type="entry name" value="P-loop containing nucleotide triphosphate hydrolases"/>
    <property type="match status" value="1"/>
</dbReference>
<dbReference type="PANTHER" id="PTHR23155:SF1107">
    <property type="entry name" value="OS08G0373000 PROTEIN"/>
    <property type="match status" value="1"/>
</dbReference>
<dbReference type="OMA" id="ECHVFIS"/>
<sequence>MFEDMSKLVDVDRHKKELVQLLADCDSTQQQPNIVAVVGLGGLGKTTLANQVYQDLKEYFECHVFISVSQNPDIIKVMHAIYSQLNKKYSPGMEDLPQLINMILEFLKNKRYFIVVDDIWDVETWKAIKCVFPTISSNSNVMITTRIDDVAQSCCSSFHGHIYNIRPLSMVHSRKLFYERLFNSQEKCPSHLEGIFGQILDKCAGLPLAIIVILGVLAHRESEKELWEQVNDSIGHALRNSTIKDMVNIISLSYMDLPPHLKTCLLYLSIFPKDHAIEKENLIRRWIG</sequence>
<evidence type="ECO:0000313" key="4">
    <source>
        <dbReference type="EMBL" id="VAI68491.1"/>
    </source>
</evidence>
<proteinExistence type="predicted"/>
<dbReference type="InterPro" id="IPR042197">
    <property type="entry name" value="Apaf_helical"/>
</dbReference>
<protein>
    <recommendedName>
        <fullName evidence="3">NB-ARC domain-containing protein</fullName>
    </recommendedName>
</protein>
<dbReference type="Pfam" id="PF00931">
    <property type="entry name" value="NB-ARC"/>
    <property type="match status" value="1"/>
</dbReference>
<feature type="domain" description="NB-ARC" evidence="3">
    <location>
        <begin position="15"/>
        <end position="179"/>
    </location>
</feature>
<keyword evidence="2" id="KW-0611">Plant defense</keyword>
<dbReference type="FunFam" id="3.40.50.300:FF:001091">
    <property type="entry name" value="Probable disease resistance protein At1g61300"/>
    <property type="match status" value="1"/>
</dbReference>
<evidence type="ECO:0000259" key="3">
    <source>
        <dbReference type="Pfam" id="PF00931"/>
    </source>
</evidence>
<keyword evidence="5" id="KW-1185">Reference proteome</keyword>
<dbReference type="GO" id="GO:0098542">
    <property type="term" value="P:defense response to other organism"/>
    <property type="evidence" value="ECO:0007669"/>
    <property type="project" value="TreeGrafter"/>
</dbReference>
<reference evidence="4 5" key="1">
    <citation type="submission" date="2017-09" db="EMBL/GenBank/DDBJ databases">
        <authorList>
            <consortium name="International Durum Wheat Genome Sequencing Consortium (IDWGSC)"/>
            <person name="Milanesi L."/>
        </authorList>
    </citation>
    <scope>NUCLEOTIDE SEQUENCE [LARGE SCALE GENOMIC DNA]</scope>
    <source>
        <strain evidence="5">cv. Svevo</strain>
    </source>
</reference>
<dbReference type="Gramene" id="TRITD7Av1G003630.1">
    <property type="protein sequence ID" value="TRITD7Av1G003630.1"/>
    <property type="gene ID" value="TRITD7Av1G003630"/>
</dbReference>
<keyword evidence="1" id="KW-0677">Repeat</keyword>
<dbReference type="InterPro" id="IPR002182">
    <property type="entry name" value="NB-ARC"/>
</dbReference>